<feature type="transmembrane region" description="Helical" evidence="1">
    <location>
        <begin position="82"/>
        <end position="107"/>
    </location>
</feature>
<dbReference type="NCBIfam" id="NF037962">
    <property type="entry name" value="arsenic_eff"/>
    <property type="match status" value="1"/>
</dbReference>
<evidence type="ECO:0000256" key="1">
    <source>
        <dbReference type="SAM" id="Phobius"/>
    </source>
</evidence>
<reference evidence="2" key="2">
    <citation type="journal article" date="2015" name="ISME J.">
        <title>A new class of marine Euryarchaeota group II from the Mediterranean deep chlorophyll maximum.</title>
        <authorList>
            <person name="Martin-Cuadrado A.B."/>
            <person name="Garcia-Heredia I."/>
            <person name="Molto A.G."/>
            <person name="Lopez-Ubeda R."/>
            <person name="Kimes N."/>
            <person name="Lopez-Garcia P."/>
            <person name="Moreira D."/>
            <person name="Rodriguez-Valera F."/>
        </authorList>
    </citation>
    <scope>NUCLEOTIDE SEQUENCE</scope>
</reference>
<sequence length="403" mass="43717">MVTSTEVFEIIVVSMRDAFLAVTVFVAAMVLFFSWLQYISAGRFVDTIRANTAWQPVIGALMGITPGCGGAIVMMPMYARGYVTYGTVIATLIATLGDAAFVLIGAAVTDPSFIAPVIAVHIISLVIGISWGYLVDGLKITPSNPLGKFSSNYNDNSPSRALIQNGNNENMREVFDDLGREEKTGWGYFLLHQGYTVWWIVTSLGLIFAILLLVWSAQDADFALEISYNPLTLDGFITWIGLIGTSLSIILYISQKNWISDDSEASIGDKLYSMRETMIHSASETAFVTFWVMSAYLIFEFSMLFSGMAEADLALYGDGIIAVILAAAIGLIPGCGPQIIAITAYTKDLISFPALVANAISQDGDALFPLLVRHRVASIWATVHTTIPALIVGICLMAFDITF</sequence>
<feature type="transmembrane region" description="Helical" evidence="1">
    <location>
        <begin position="285"/>
        <end position="307"/>
    </location>
</feature>
<reference evidence="2" key="1">
    <citation type="submission" date="2014-11" db="EMBL/GenBank/DDBJ databases">
        <authorList>
            <person name="Zhu J."/>
            <person name="Qi W."/>
            <person name="Song R."/>
        </authorList>
    </citation>
    <scope>NUCLEOTIDE SEQUENCE</scope>
</reference>
<organism evidence="2">
    <name type="scientific">uncultured Poseidoniia archaeon</name>
    <dbReference type="NCBI Taxonomy" id="1697135"/>
    <lineage>
        <taxon>Archaea</taxon>
        <taxon>Methanobacteriati</taxon>
        <taxon>Thermoplasmatota</taxon>
        <taxon>Candidatus Poseidoniia</taxon>
        <taxon>environmental samples</taxon>
    </lineage>
</organism>
<feature type="transmembrane region" description="Helical" evidence="1">
    <location>
        <begin position="197"/>
        <end position="216"/>
    </location>
</feature>
<evidence type="ECO:0000313" key="2">
    <source>
        <dbReference type="EMBL" id="ANV80046.1"/>
    </source>
</evidence>
<feature type="transmembrane region" description="Helical" evidence="1">
    <location>
        <begin position="313"/>
        <end position="332"/>
    </location>
</feature>
<feature type="transmembrane region" description="Helical" evidence="1">
    <location>
        <begin position="236"/>
        <end position="253"/>
    </location>
</feature>
<dbReference type="EMBL" id="KP211867">
    <property type="protein sequence ID" value="ANV80046.1"/>
    <property type="molecule type" value="Genomic_DNA"/>
</dbReference>
<name>A0A1B1TCQ3_9ARCH</name>
<keyword evidence="1" id="KW-1133">Transmembrane helix</keyword>
<protein>
    <submittedName>
        <fullName evidence="2">Uncharacterized protein</fullName>
    </submittedName>
</protein>
<accession>A0A1B1TCQ3</accession>
<feature type="transmembrane region" description="Helical" evidence="1">
    <location>
        <begin position="18"/>
        <end position="41"/>
    </location>
</feature>
<dbReference type="InterPro" id="IPR021552">
    <property type="entry name" value="ArsP_2"/>
</dbReference>
<feature type="transmembrane region" description="Helical" evidence="1">
    <location>
        <begin position="377"/>
        <end position="399"/>
    </location>
</feature>
<feature type="transmembrane region" description="Helical" evidence="1">
    <location>
        <begin position="53"/>
        <end position="75"/>
    </location>
</feature>
<keyword evidence="1" id="KW-0812">Transmembrane</keyword>
<dbReference type="AlphaFoldDB" id="A0A1B1TCQ3"/>
<proteinExistence type="predicted"/>
<keyword evidence="1" id="KW-0472">Membrane</keyword>
<feature type="transmembrane region" description="Helical" evidence="1">
    <location>
        <begin position="113"/>
        <end position="134"/>
    </location>
</feature>
<dbReference type="Pfam" id="PF11449">
    <property type="entry name" value="ArsP_2"/>
    <property type="match status" value="1"/>
</dbReference>